<dbReference type="Pfam" id="PF05873">
    <property type="entry name" value="Mt_ATP-synt_D"/>
    <property type="match status" value="1"/>
</dbReference>
<dbReference type="Proteomes" id="UP001161017">
    <property type="component" value="Unassembled WGS sequence"/>
</dbReference>
<comment type="function">
    <text evidence="12">Mitochondrial membrane ATP synthase (F(1)F(0) ATP synthase or Complex V) produces ATP from ADP in the presence of a proton gradient across the membrane which is generated by electron transport complexes of the respiratory chain. F-type ATPases consist of two structural domains, F(1) - containing the extramembraneous catalytic core, and F(0) - containing the membrane proton channel, linked together by a central stalk and a peripheral stalk. During catalysis, ATP synthesis in the catalytic domain of F(1) is coupled via a rotary mechanism of the central stalk subunits to proton translocation.</text>
</comment>
<gene>
    <name evidence="13" type="primary">ATP7</name>
    <name evidence="13" type="ORF">OHK93_000578</name>
</gene>
<comment type="similarity">
    <text evidence="2 12">Belongs to the ATPase d subunit family.</text>
</comment>
<comment type="subcellular location">
    <subcellularLocation>
        <location evidence="1 12">Mitochondrion inner membrane</location>
    </subcellularLocation>
</comment>
<dbReference type="SUPFAM" id="SSF161065">
    <property type="entry name" value="ATP synthase D chain-like"/>
    <property type="match status" value="1"/>
</dbReference>
<sequence length="175" mass="19437">MAAATRSAAMKIDWAIISTSLGLKGQTAAALQAFKKRNDDARRKLNQLSAQATTVDFAAYRDTLENRAIVDQIEAQFKQFKPQTYDVGRQIKAIEAFEVQAVKSAEATKGKVDAELKDLKQALTNIETTRPWEDMTTDDILAANPEVEKATEKMVANHQWMPAGYKEKFGDLSVL</sequence>
<keyword evidence="6 12" id="KW-0375">Hydrogen ion transport</keyword>
<dbReference type="EMBL" id="JAPUFD010000001">
    <property type="protein sequence ID" value="MDI1485440.1"/>
    <property type="molecule type" value="Genomic_DNA"/>
</dbReference>
<dbReference type="Gene3D" id="6.10.280.70">
    <property type="match status" value="1"/>
</dbReference>
<keyword evidence="4 12" id="KW-0813">Transport</keyword>
<evidence type="ECO:0000256" key="11">
    <source>
        <dbReference type="ARBA" id="ARBA00023310"/>
    </source>
</evidence>
<dbReference type="GO" id="GO:0045259">
    <property type="term" value="C:proton-transporting ATP synthase complex"/>
    <property type="evidence" value="ECO:0007669"/>
    <property type="project" value="UniProtKB-KW"/>
</dbReference>
<keyword evidence="14" id="KW-1185">Reference proteome</keyword>
<accession>A0AA43QF57</accession>
<dbReference type="GO" id="GO:0015986">
    <property type="term" value="P:proton motive force-driven ATP synthesis"/>
    <property type="evidence" value="ECO:0007669"/>
    <property type="project" value="UniProtKB-UniRule"/>
</dbReference>
<evidence type="ECO:0000256" key="7">
    <source>
        <dbReference type="ARBA" id="ARBA00022792"/>
    </source>
</evidence>
<dbReference type="GO" id="GO:0015078">
    <property type="term" value="F:proton transmembrane transporter activity"/>
    <property type="evidence" value="ECO:0007669"/>
    <property type="project" value="InterPro"/>
</dbReference>
<evidence type="ECO:0000256" key="8">
    <source>
        <dbReference type="ARBA" id="ARBA00023065"/>
    </source>
</evidence>
<name>A0AA43QF57_9LECA</name>
<keyword evidence="8 12" id="KW-0406">Ion transport</keyword>
<evidence type="ECO:0000256" key="2">
    <source>
        <dbReference type="ARBA" id="ARBA00006842"/>
    </source>
</evidence>
<dbReference type="InterPro" id="IPR036228">
    <property type="entry name" value="ATP_synth_F0_dsu_sf_mt"/>
</dbReference>
<keyword evidence="5" id="KW-0138">CF(0)</keyword>
<evidence type="ECO:0000256" key="4">
    <source>
        <dbReference type="ARBA" id="ARBA00022448"/>
    </source>
</evidence>
<dbReference type="InterPro" id="IPR008689">
    <property type="entry name" value="ATP_synth_F0_dsu_mt"/>
</dbReference>
<evidence type="ECO:0000256" key="10">
    <source>
        <dbReference type="ARBA" id="ARBA00023136"/>
    </source>
</evidence>
<keyword evidence="7 12" id="KW-0999">Mitochondrion inner membrane</keyword>
<evidence type="ECO:0000313" key="13">
    <source>
        <dbReference type="EMBL" id="MDI1485440.1"/>
    </source>
</evidence>
<organism evidence="13 14">
    <name type="scientific">Ramalina farinacea</name>
    <dbReference type="NCBI Taxonomy" id="258253"/>
    <lineage>
        <taxon>Eukaryota</taxon>
        <taxon>Fungi</taxon>
        <taxon>Dikarya</taxon>
        <taxon>Ascomycota</taxon>
        <taxon>Pezizomycotina</taxon>
        <taxon>Lecanoromycetes</taxon>
        <taxon>OSLEUM clade</taxon>
        <taxon>Lecanoromycetidae</taxon>
        <taxon>Lecanorales</taxon>
        <taxon>Lecanorineae</taxon>
        <taxon>Ramalinaceae</taxon>
        <taxon>Ramalina</taxon>
    </lineage>
</organism>
<dbReference type="PIRSF" id="PIRSF005514">
    <property type="entry name" value="ATPase_F0_D_mt"/>
    <property type="match status" value="1"/>
</dbReference>
<keyword evidence="9 12" id="KW-0496">Mitochondrion</keyword>
<reference evidence="13" key="1">
    <citation type="journal article" date="2023" name="Genome Biol. Evol.">
        <title>First Whole Genome Sequence and Flow Cytometry Genome Size Data for the Lichen-Forming Fungus Ramalina farinacea (Ascomycota).</title>
        <authorList>
            <person name="Llewellyn T."/>
            <person name="Mian S."/>
            <person name="Hill R."/>
            <person name="Leitch I.J."/>
            <person name="Gaya E."/>
        </authorList>
    </citation>
    <scope>NUCLEOTIDE SEQUENCE</scope>
    <source>
        <strain evidence="13">LIQ254RAFAR</strain>
    </source>
</reference>
<protein>
    <recommendedName>
        <fullName evidence="3 12">ATP synthase subunit d, mitochondrial</fullName>
    </recommendedName>
</protein>
<evidence type="ECO:0000256" key="5">
    <source>
        <dbReference type="ARBA" id="ARBA00022547"/>
    </source>
</evidence>
<evidence type="ECO:0000256" key="3">
    <source>
        <dbReference type="ARBA" id="ARBA00021688"/>
    </source>
</evidence>
<keyword evidence="10 12" id="KW-0472">Membrane</keyword>
<evidence type="ECO:0000256" key="12">
    <source>
        <dbReference type="PIRNR" id="PIRNR005514"/>
    </source>
</evidence>
<keyword evidence="11" id="KW-0066">ATP synthesis</keyword>
<evidence type="ECO:0000256" key="6">
    <source>
        <dbReference type="ARBA" id="ARBA00022781"/>
    </source>
</evidence>
<dbReference type="GO" id="GO:0005743">
    <property type="term" value="C:mitochondrial inner membrane"/>
    <property type="evidence" value="ECO:0007669"/>
    <property type="project" value="UniProtKB-SubCell"/>
</dbReference>
<evidence type="ECO:0000256" key="9">
    <source>
        <dbReference type="ARBA" id="ARBA00023128"/>
    </source>
</evidence>
<dbReference type="AlphaFoldDB" id="A0AA43QF57"/>
<comment type="caution">
    <text evidence="13">The sequence shown here is derived from an EMBL/GenBank/DDBJ whole genome shotgun (WGS) entry which is preliminary data.</text>
</comment>
<evidence type="ECO:0000313" key="14">
    <source>
        <dbReference type="Proteomes" id="UP001161017"/>
    </source>
</evidence>
<proteinExistence type="inferred from homology"/>
<evidence type="ECO:0000256" key="1">
    <source>
        <dbReference type="ARBA" id="ARBA00004273"/>
    </source>
</evidence>
<dbReference type="PANTHER" id="PTHR12700">
    <property type="entry name" value="ATP SYNTHASE SUBUNIT D, MITOCHONDRIAL"/>
    <property type="match status" value="1"/>
</dbReference>